<protein>
    <submittedName>
        <fullName evidence="2">Uncharacterized protein</fullName>
    </submittedName>
</protein>
<accession>A0AAD6U2N1</accession>
<dbReference type="EMBL" id="JARJCN010000028">
    <property type="protein sequence ID" value="KAJ7087572.1"/>
    <property type="molecule type" value="Genomic_DNA"/>
</dbReference>
<evidence type="ECO:0000313" key="2">
    <source>
        <dbReference type="EMBL" id="KAJ7087572.1"/>
    </source>
</evidence>
<comment type="caution">
    <text evidence="2">The sequence shown here is derived from an EMBL/GenBank/DDBJ whole genome shotgun (WGS) entry which is preliminary data.</text>
</comment>
<keyword evidence="3" id="KW-1185">Reference proteome</keyword>
<reference evidence="2" key="1">
    <citation type="submission" date="2023-03" db="EMBL/GenBank/DDBJ databases">
        <title>Massive genome expansion in bonnet fungi (Mycena s.s.) driven by repeated elements and novel gene families across ecological guilds.</title>
        <authorList>
            <consortium name="Lawrence Berkeley National Laboratory"/>
            <person name="Harder C.B."/>
            <person name="Miyauchi S."/>
            <person name="Viragh M."/>
            <person name="Kuo A."/>
            <person name="Thoen E."/>
            <person name="Andreopoulos B."/>
            <person name="Lu D."/>
            <person name="Skrede I."/>
            <person name="Drula E."/>
            <person name="Henrissat B."/>
            <person name="Morin E."/>
            <person name="Kohler A."/>
            <person name="Barry K."/>
            <person name="LaButti K."/>
            <person name="Morin E."/>
            <person name="Salamov A."/>
            <person name="Lipzen A."/>
            <person name="Mereny Z."/>
            <person name="Hegedus B."/>
            <person name="Baldrian P."/>
            <person name="Stursova M."/>
            <person name="Weitz H."/>
            <person name="Taylor A."/>
            <person name="Grigoriev I.V."/>
            <person name="Nagy L.G."/>
            <person name="Martin F."/>
            <person name="Kauserud H."/>
        </authorList>
    </citation>
    <scope>NUCLEOTIDE SEQUENCE</scope>
    <source>
        <strain evidence="2">CBHHK173m</strain>
    </source>
</reference>
<organism evidence="2 3">
    <name type="scientific">Mycena belliarum</name>
    <dbReference type="NCBI Taxonomy" id="1033014"/>
    <lineage>
        <taxon>Eukaryota</taxon>
        <taxon>Fungi</taxon>
        <taxon>Dikarya</taxon>
        <taxon>Basidiomycota</taxon>
        <taxon>Agaricomycotina</taxon>
        <taxon>Agaricomycetes</taxon>
        <taxon>Agaricomycetidae</taxon>
        <taxon>Agaricales</taxon>
        <taxon>Marasmiineae</taxon>
        <taxon>Mycenaceae</taxon>
        <taxon>Mycena</taxon>
    </lineage>
</organism>
<name>A0AAD6U2N1_9AGAR</name>
<feature type="region of interest" description="Disordered" evidence="1">
    <location>
        <begin position="252"/>
        <end position="282"/>
    </location>
</feature>
<dbReference type="AlphaFoldDB" id="A0AAD6U2N1"/>
<gene>
    <name evidence="2" type="ORF">B0H15DRAFT_982785</name>
</gene>
<feature type="compositionally biased region" description="Polar residues" evidence="1">
    <location>
        <begin position="273"/>
        <end position="282"/>
    </location>
</feature>
<proteinExistence type="predicted"/>
<dbReference type="Proteomes" id="UP001222325">
    <property type="component" value="Unassembled WGS sequence"/>
</dbReference>
<evidence type="ECO:0000256" key="1">
    <source>
        <dbReference type="SAM" id="MobiDB-lite"/>
    </source>
</evidence>
<evidence type="ECO:0000313" key="3">
    <source>
        <dbReference type="Proteomes" id="UP001222325"/>
    </source>
</evidence>
<sequence length="282" mass="30115">MQEAGISLSLQRRVCEALLSAHVAEIREAHGAGLLRFAQFGDREAIGESARMPADRFLLAAFVADAVGSCSGKWTPAISWLVVHARLAGVRAGATPSAAAASPESTHALKARLPRSRAPFVRLHQARPVLTVPLLHTAALLVHCPHSRVQPPLNLHPASRKTARFKLANAHAPPQAHSRKARPRGLAIEPNASSHKTEFVSLAFDSDYARAISSLLGSSQCPQSFHSESPTLHLAFDSDYAHAISSMLDSSQSSQSLHSDDSFARLPSVPPVKSSNTSIGHL</sequence>